<reference evidence="8" key="1">
    <citation type="submission" date="2014-05" db="EMBL/GenBank/DDBJ databases">
        <title>The transcriptome of the halophilic microalga Tetraselmis sp. GSL018 isolated from the Great Salt Lake, Utah.</title>
        <authorList>
            <person name="Jinkerson R.E."/>
            <person name="D'Adamo S."/>
            <person name="Posewitz M.C."/>
        </authorList>
    </citation>
    <scope>NUCLEOTIDE SEQUENCE</scope>
    <source>
        <strain evidence="8">GSL018</strain>
    </source>
</reference>
<dbReference type="GO" id="GO:0008360">
    <property type="term" value="P:regulation of cell shape"/>
    <property type="evidence" value="ECO:0007669"/>
    <property type="project" value="UniProtKB-KW"/>
</dbReference>
<evidence type="ECO:0000256" key="5">
    <source>
        <dbReference type="ARBA" id="ARBA00022984"/>
    </source>
</evidence>
<evidence type="ECO:0000256" key="7">
    <source>
        <dbReference type="ARBA" id="ARBA00023136"/>
    </source>
</evidence>
<dbReference type="GO" id="GO:0005886">
    <property type="term" value="C:plasma membrane"/>
    <property type="evidence" value="ECO:0007669"/>
    <property type="project" value="UniProtKB-SubCell"/>
</dbReference>
<feature type="non-terminal residue" evidence="8">
    <location>
        <position position="1"/>
    </location>
</feature>
<keyword evidence="5" id="KW-0573">Peptidoglycan synthesis</keyword>
<gene>
    <name evidence="8" type="ORF">TSPGSL018_23617</name>
</gene>
<protein>
    <submittedName>
        <fullName evidence="8">Uncharacterized protein</fullName>
    </submittedName>
</protein>
<evidence type="ECO:0000256" key="6">
    <source>
        <dbReference type="ARBA" id="ARBA00022989"/>
    </source>
</evidence>
<dbReference type="InterPro" id="IPR004268">
    <property type="entry name" value="MurJ"/>
</dbReference>
<keyword evidence="2" id="KW-1003">Cell membrane</keyword>
<dbReference type="AlphaFoldDB" id="A0A061QV49"/>
<evidence type="ECO:0000256" key="4">
    <source>
        <dbReference type="ARBA" id="ARBA00022960"/>
    </source>
</evidence>
<proteinExistence type="predicted"/>
<evidence type="ECO:0000256" key="1">
    <source>
        <dbReference type="ARBA" id="ARBA00004651"/>
    </source>
</evidence>
<keyword evidence="3" id="KW-0812">Transmembrane</keyword>
<keyword evidence="4" id="KW-0133">Cell shape</keyword>
<evidence type="ECO:0000256" key="2">
    <source>
        <dbReference type="ARBA" id="ARBA00022475"/>
    </source>
</evidence>
<feature type="non-terminal residue" evidence="8">
    <location>
        <position position="86"/>
    </location>
</feature>
<evidence type="ECO:0000313" key="8">
    <source>
        <dbReference type="EMBL" id="JAC62339.1"/>
    </source>
</evidence>
<sequence length="86" mass="8288">LVDLALRRAAFDSAAAELTSALLLCYAPGIAFSLARDVLSRALLALGDGATPAAVCAAAVAANGALDWLCACGLGGGAPGLALSTS</sequence>
<evidence type="ECO:0000256" key="3">
    <source>
        <dbReference type="ARBA" id="ARBA00022692"/>
    </source>
</evidence>
<dbReference type="PANTHER" id="PTHR43486:SF1">
    <property type="entry name" value="LIPID II FLIPPASE MURJ-RELATED"/>
    <property type="match status" value="1"/>
</dbReference>
<keyword evidence="6" id="KW-1133">Transmembrane helix</keyword>
<comment type="subcellular location">
    <subcellularLocation>
        <location evidence="1">Cell membrane</location>
        <topology evidence="1">Multi-pass membrane protein</topology>
    </subcellularLocation>
</comment>
<dbReference type="EMBL" id="GBEZ01024672">
    <property type="protein sequence ID" value="JAC62339.1"/>
    <property type="molecule type" value="Transcribed_RNA"/>
</dbReference>
<keyword evidence="7" id="KW-0472">Membrane</keyword>
<organism evidence="8">
    <name type="scientific">Tetraselmis sp. GSL018</name>
    <dbReference type="NCBI Taxonomy" id="582737"/>
    <lineage>
        <taxon>Eukaryota</taxon>
        <taxon>Viridiplantae</taxon>
        <taxon>Chlorophyta</taxon>
        <taxon>core chlorophytes</taxon>
        <taxon>Chlorodendrophyceae</taxon>
        <taxon>Chlorodendrales</taxon>
        <taxon>Chlorodendraceae</taxon>
        <taxon>Tetraselmis</taxon>
    </lineage>
</organism>
<dbReference type="PANTHER" id="PTHR43486">
    <property type="entry name" value="LIPID II FLIPPASE MURJ-RELATED"/>
    <property type="match status" value="1"/>
</dbReference>
<dbReference type="Pfam" id="PF03023">
    <property type="entry name" value="MurJ"/>
    <property type="match status" value="1"/>
</dbReference>
<name>A0A061QV49_9CHLO</name>
<accession>A0A061QV49</accession>